<evidence type="ECO:0000313" key="1">
    <source>
        <dbReference type="EMBL" id="QNO46885.1"/>
    </source>
</evidence>
<organism evidence="1">
    <name type="scientific">Candidatus Methanogaster sp. ANME-2c ERB4</name>
    <dbReference type="NCBI Taxonomy" id="2759911"/>
    <lineage>
        <taxon>Archaea</taxon>
        <taxon>Methanobacteriati</taxon>
        <taxon>Methanobacteriota</taxon>
        <taxon>Stenosarchaea group</taxon>
        <taxon>Methanomicrobia</taxon>
        <taxon>Methanosarcinales</taxon>
        <taxon>ANME-2 cluster</taxon>
        <taxon>Candidatus Methanogasteraceae</taxon>
        <taxon>Candidatus Methanogaster</taxon>
    </lineage>
</organism>
<sequence>MNETECTNSKGLSCHALVAAVAKVSYQRFRDARVLFDPIIREATLIRMQELGMDLSLRFDRPEDAIHHFTEFTPDVHDFCITTAPGGAVRLEIGSTCPFRDACQIVDKKIGMVKGCAEAIVLLQVIECVCPQGESLTYDFRPAHRRDQACTIHIGTVEQIVLNQESQGLYTD</sequence>
<name>A0A7G9YFV1_9EURY</name>
<proteinExistence type="predicted"/>
<gene>
    <name evidence="1" type="ORF">FCLCBJCN_00011</name>
</gene>
<accession>A0A7G9YFV1</accession>
<dbReference type="AlphaFoldDB" id="A0A7G9YFV1"/>
<protein>
    <submittedName>
        <fullName evidence="1">Uncharacterized protein</fullName>
    </submittedName>
</protein>
<dbReference type="EMBL" id="MT631230">
    <property type="protein sequence ID" value="QNO46885.1"/>
    <property type="molecule type" value="Genomic_DNA"/>
</dbReference>
<reference evidence="1" key="1">
    <citation type="submission" date="2020-06" db="EMBL/GenBank/DDBJ databases">
        <title>Unique genomic features of the anaerobic methanotrophic archaea.</title>
        <authorList>
            <person name="Chadwick G.L."/>
            <person name="Skennerton C.T."/>
            <person name="Laso-Perez R."/>
            <person name="Leu A.O."/>
            <person name="Speth D.R."/>
            <person name="Yu H."/>
            <person name="Morgan-Lang C."/>
            <person name="Hatzenpichler R."/>
            <person name="Goudeau D."/>
            <person name="Malmstrom R."/>
            <person name="Brazelton W.J."/>
            <person name="Woyke T."/>
            <person name="Hallam S.J."/>
            <person name="Tyson G.W."/>
            <person name="Wegener G."/>
            <person name="Boetius A."/>
            <person name="Orphan V."/>
        </authorList>
    </citation>
    <scope>NUCLEOTIDE SEQUENCE</scope>
</reference>